<comment type="caution">
    <text evidence="2">The sequence shown here is derived from an EMBL/GenBank/DDBJ whole genome shotgun (WGS) entry which is preliminary data.</text>
</comment>
<sequence>MKALIALLLLLQASSPQAAPTSIELLMLEQPGCPWCLRWHQEIGQAYPRTPEGQRAPLRRIDISEPWPEDLQGVGPDRVTPTFILVQDGKEVARMRGYPGDQFFWPLLDDMFRRLQGEPAE</sequence>
<feature type="chain" id="PRO_5004728437" evidence="1">
    <location>
        <begin position="19"/>
        <end position="121"/>
    </location>
</feature>
<dbReference type="AlphaFoldDB" id="V4TNJ3"/>
<evidence type="ECO:0000256" key="1">
    <source>
        <dbReference type="SAM" id="SignalP"/>
    </source>
</evidence>
<proteinExistence type="predicted"/>
<keyword evidence="1" id="KW-0732">Signal</keyword>
<accession>V4TNJ3</accession>
<dbReference type="EMBL" id="AWXZ01000007">
    <property type="protein sequence ID" value="ESR27273.1"/>
    <property type="molecule type" value="Genomic_DNA"/>
</dbReference>
<evidence type="ECO:0000313" key="3">
    <source>
        <dbReference type="Proteomes" id="UP000017819"/>
    </source>
</evidence>
<dbReference type="STRING" id="631454.N177_0252"/>
<organism evidence="2 3">
    <name type="scientific">Lutibaculum baratangense AMV1</name>
    <dbReference type="NCBI Taxonomy" id="631454"/>
    <lineage>
        <taxon>Bacteria</taxon>
        <taxon>Pseudomonadati</taxon>
        <taxon>Pseudomonadota</taxon>
        <taxon>Alphaproteobacteria</taxon>
        <taxon>Hyphomicrobiales</taxon>
        <taxon>Tepidamorphaceae</taxon>
        <taxon>Lutibaculum</taxon>
    </lineage>
</organism>
<name>V4TNJ3_9HYPH</name>
<evidence type="ECO:0000313" key="2">
    <source>
        <dbReference type="EMBL" id="ESR27273.1"/>
    </source>
</evidence>
<protein>
    <submittedName>
        <fullName evidence="2">Regulatory protein SoxS</fullName>
    </submittedName>
</protein>
<dbReference type="SUPFAM" id="SSF52833">
    <property type="entry name" value="Thioredoxin-like"/>
    <property type="match status" value="1"/>
</dbReference>
<feature type="signal peptide" evidence="1">
    <location>
        <begin position="1"/>
        <end position="18"/>
    </location>
</feature>
<dbReference type="eggNOG" id="COG0526">
    <property type="taxonomic scope" value="Bacteria"/>
</dbReference>
<reference evidence="2 3" key="1">
    <citation type="journal article" date="2014" name="Genome Announc.">
        <title>Draft Genome Sequence of Lutibaculum baratangense Strain AMV1T, Isolated from a Mud Volcano in Andamans, India.</title>
        <authorList>
            <person name="Singh A."/>
            <person name="Sreenivas A."/>
            <person name="Sathyanarayana Reddy G."/>
            <person name="Pinnaka A.K."/>
            <person name="Shivaji S."/>
        </authorList>
    </citation>
    <scope>NUCLEOTIDE SEQUENCE [LARGE SCALE GENOMIC DNA]</scope>
    <source>
        <strain evidence="2 3">AMV1</strain>
    </source>
</reference>
<dbReference type="Proteomes" id="UP000017819">
    <property type="component" value="Unassembled WGS sequence"/>
</dbReference>
<gene>
    <name evidence="2" type="ORF">N177_0252</name>
</gene>
<keyword evidence="3" id="KW-1185">Reference proteome</keyword>
<dbReference type="InterPro" id="IPR036249">
    <property type="entry name" value="Thioredoxin-like_sf"/>
</dbReference>
<dbReference type="RefSeq" id="WP_023430409.1">
    <property type="nucleotide sequence ID" value="NZ_AWXZ01000007.1"/>
</dbReference>
<dbReference type="Gene3D" id="3.40.30.10">
    <property type="entry name" value="Glutaredoxin"/>
    <property type="match status" value="1"/>
</dbReference>